<protein>
    <submittedName>
        <fullName evidence="2">Uncharacterized protein</fullName>
    </submittedName>
</protein>
<proteinExistence type="predicted"/>
<evidence type="ECO:0000313" key="2">
    <source>
        <dbReference type="EMBL" id="TNN05003.1"/>
    </source>
</evidence>
<comment type="caution">
    <text evidence="2">The sequence shown here is derived from an EMBL/GenBank/DDBJ whole genome shotgun (WGS) entry which is preliminary data.</text>
</comment>
<feature type="transmembrane region" description="Helical" evidence="1">
    <location>
        <begin position="43"/>
        <end position="62"/>
    </location>
</feature>
<name>A0A4Z2CL35_SCHJA</name>
<gene>
    <name evidence="2" type="ORF">EWB00_009890</name>
</gene>
<keyword evidence="1" id="KW-1133">Transmembrane helix</keyword>
<accession>A0A4Z2CL35</accession>
<dbReference type="EMBL" id="SKCS01000654">
    <property type="protein sequence ID" value="TNN05003.1"/>
    <property type="molecule type" value="Genomic_DNA"/>
</dbReference>
<organism evidence="2 3">
    <name type="scientific">Schistosoma japonicum</name>
    <name type="common">Blood fluke</name>
    <dbReference type="NCBI Taxonomy" id="6182"/>
    <lineage>
        <taxon>Eukaryota</taxon>
        <taxon>Metazoa</taxon>
        <taxon>Spiralia</taxon>
        <taxon>Lophotrochozoa</taxon>
        <taxon>Platyhelminthes</taxon>
        <taxon>Trematoda</taxon>
        <taxon>Digenea</taxon>
        <taxon>Strigeidida</taxon>
        <taxon>Schistosomatoidea</taxon>
        <taxon>Schistosomatidae</taxon>
        <taxon>Schistosoma</taxon>
    </lineage>
</organism>
<keyword evidence="1" id="KW-0472">Membrane</keyword>
<keyword evidence="1" id="KW-0812">Transmembrane</keyword>
<evidence type="ECO:0000313" key="3">
    <source>
        <dbReference type="Proteomes" id="UP000311919"/>
    </source>
</evidence>
<reference evidence="2 3" key="1">
    <citation type="submission" date="2019-03" db="EMBL/GenBank/DDBJ databases">
        <title>An improved genome assembly of the fluke Schistosoma japonicum.</title>
        <authorList>
            <person name="Hu W."/>
            <person name="Luo F."/>
            <person name="Yin M."/>
            <person name="Mo X."/>
            <person name="Sun C."/>
            <person name="Wu Q."/>
            <person name="Zhu B."/>
            <person name="Xiang M."/>
            <person name="Wang J."/>
            <person name="Wang Y."/>
            <person name="Zhang T."/>
            <person name="Xu B."/>
            <person name="Zheng H."/>
            <person name="Feng Z."/>
        </authorList>
    </citation>
    <scope>NUCLEOTIDE SEQUENCE [LARGE SCALE GENOMIC DNA]</scope>
    <source>
        <strain evidence="2">HuSjv2</strain>
        <tissue evidence="2">Worms</tissue>
    </source>
</reference>
<keyword evidence="3" id="KW-1185">Reference proteome</keyword>
<dbReference type="AlphaFoldDB" id="A0A4Z2CL35"/>
<sequence length="100" mass="11514">MGLTISYSLSTSLNWRHSTTSILMNMLESVSTNRHEVKYSFKLKVICSVLIIVTVMWLVNVWSHLTRCIQRQDDYGVSSETLKLVYKNVSTSNRFESGFC</sequence>
<dbReference type="Proteomes" id="UP000311919">
    <property type="component" value="Unassembled WGS sequence"/>
</dbReference>
<evidence type="ECO:0000256" key="1">
    <source>
        <dbReference type="SAM" id="Phobius"/>
    </source>
</evidence>